<evidence type="ECO:0000313" key="7">
    <source>
        <dbReference type="EMBL" id="MBU9726382.1"/>
    </source>
</evidence>
<dbReference type="Pfam" id="PF12698">
    <property type="entry name" value="ABC2_membrane_3"/>
    <property type="match status" value="1"/>
</dbReference>
<feature type="transmembrane region" description="Helical" evidence="5">
    <location>
        <begin position="164"/>
        <end position="183"/>
    </location>
</feature>
<evidence type="ECO:0000256" key="1">
    <source>
        <dbReference type="ARBA" id="ARBA00004141"/>
    </source>
</evidence>
<reference evidence="7 8" key="1">
    <citation type="submission" date="2021-06" db="EMBL/GenBank/DDBJ databases">
        <title>Description of novel taxa of the family Lachnospiraceae.</title>
        <authorList>
            <person name="Chaplin A.V."/>
            <person name="Sokolova S.R."/>
            <person name="Pikina A.P."/>
            <person name="Korzhanova M."/>
            <person name="Belova V."/>
            <person name="Korostin D."/>
            <person name="Efimov B.A."/>
        </authorList>
    </citation>
    <scope>NUCLEOTIDE SEQUENCE [LARGE SCALE GENOMIC DNA]</scope>
    <source>
        <strain evidence="7 8">ASD4241</strain>
    </source>
</reference>
<name>A0ABS6K7B0_9FIRM</name>
<keyword evidence="8" id="KW-1185">Reference proteome</keyword>
<evidence type="ECO:0000259" key="6">
    <source>
        <dbReference type="Pfam" id="PF12698"/>
    </source>
</evidence>
<keyword evidence="4 5" id="KW-0472">Membrane</keyword>
<feature type="transmembrane region" description="Helical" evidence="5">
    <location>
        <begin position="98"/>
        <end position="119"/>
    </location>
</feature>
<dbReference type="RefSeq" id="WP_238726748.1">
    <property type="nucleotide sequence ID" value="NZ_JAHQCX010000005.1"/>
</dbReference>
<evidence type="ECO:0000256" key="5">
    <source>
        <dbReference type="SAM" id="Phobius"/>
    </source>
</evidence>
<accession>A0ABS6K7B0</accession>
<dbReference type="Proteomes" id="UP001314681">
    <property type="component" value="Unassembled WGS sequence"/>
</dbReference>
<feature type="domain" description="ABC-2 type transporter transmembrane" evidence="6">
    <location>
        <begin position="58"/>
        <end position="224"/>
    </location>
</feature>
<comment type="caution">
    <text evidence="7">The sequence shown here is derived from an EMBL/GenBank/DDBJ whole genome shotgun (WGS) entry which is preliminary data.</text>
</comment>
<feature type="transmembrane region" description="Helical" evidence="5">
    <location>
        <begin position="54"/>
        <end position="77"/>
    </location>
</feature>
<comment type="subcellular location">
    <subcellularLocation>
        <location evidence="1">Membrane</location>
        <topology evidence="1">Multi-pass membrane protein</topology>
    </subcellularLocation>
</comment>
<feature type="transmembrane region" description="Helical" evidence="5">
    <location>
        <begin position="131"/>
        <end position="152"/>
    </location>
</feature>
<evidence type="ECO:0000256" key="2">
    <source>
        <dbReference type="ARBA" id="ARBA00022692"/>
    </source>
</evidence>
<keyword evidence="3 5" id="KW-1133">Transmembrane helix</keyword>
<feature type="transmembrane region" description="Helical" evidence="5">
    <location>
        <begin position="213"/>
        <end position="234"/>
    </location>
</feature>
<protein>
    <submittedName>
        <fullName evidence="7">ABC transporter permease</fullName>
    </submittedName>
</protein>
<sequence>MMNISLRKWNALFKKDLSDYLKNPAMFICNLIPLMFVVLYNFLPLDISGDKSLFLLTIGMLLNSCMCAIVVPSTSIAEEKEKYTLRTLILSNVSAAEFYLSKICMGIVITMAGNLLVFLLSKTELTYLPAYLLFTFLGTLCLVMLSAVIGSVCRDQMSTSILQVPLMLVLLIPSMFSGAFKLFRYISYISPIDASLQLYYNAVKGELFSGKSAVRLCIIVVWVIGGSLLFSFIYKKRGFDN</sequence>
<organism evidence="7 8">
    <name type="scientific">Diplocloster modestus</name>
    <dbReference type="NCBI Taxonomy" id="2850322"/>
    <lineage>
        <taxon>Bacteria</taxon>
        <taxon>Bacillati</taxon>
        <taxon>Bacillota</taxon>
        <taxon>Clostridia</taxon>
        <taxon>Lachnospirales</taxon>
        <taxon>Lachnospiraceae</taxon>
        <taxon>Diplocloster</taxon>
    </lineage>
</organism>
<evidence type="ECO:0000313" key="8">
    <source>
        <dbReference type="Proteomes" id="UP001314681"/>
    </source>
</evidence>
<evidence type="ECO:0000256" key="3">
    <source>
        <dbReference type="ARBA" id="ARBA00022989"/>
    </source>
</evidence>
<keyword evidence="2 5" id="KW-0812">Transmembrane</keyword>
<proteinExistence type="predicted"/>
<dbReference type="InterPro" id="IPR013525">
    <property type="entry name" value="ABC2_TM"/>
</dbReference>
<gene>
    <name evidence="7" type="ORF">KTH90_10180</name>
</gene>
<feature type="transmembrane region" description="Helical" evidence="5">
    <location>
        <begin position="21"/>
        <end position="42"/>
    </location>
</feature>
<dbReference type="EMBL" id="JAHQCX010000005">
    <property type="protein sequence ID" value="MBU9726382.1"/>
    <property type="molecule type" value="Genomic_DNA"/>
</dbReference>
<evidence type="ECO:0000256" key="4">
    <source>
        <dbReference type="ARBA" id="ARBA00023136"/>
    </source>
</evidence>